<dbReference type="RefSeq" id="WP_275634537.1">
    <property type="nucleotide sequence ID" value="NZ_JARGYD010000010.1"/>
</dbReference>
<evidence type="ECO:0000313" key="2">
    <source>
        <dbReference type="EMBL" id="MFC3145163.1"/>
    </source>
</evidence>
<name>A0ABV7GXZ0_9RHOB</name>
<dbReference type="InterPro" id="IPR042099">
    <property type="entry name" value="ANL_N_sf"/>
</dbReference>
<proteinExistence type="predicted"/>
<gene>
    <name evidence="2" type="ORF">ACFOGP_20750</name>
</gene>
<feature type="domain" description="AMP-dependent synthetase/ligase" evidence="1">
    <location>
        <begin position="46"/>
        <end position="422"/>
    </location>
</feature>
<accession>A0ABV7GXZ0</accession>
<comment type="caution">
    <text evidence="2">The sequence shown here is derived from an EMBL/GenBank/DDBJ whole genome shotgun (WGS) entry which is preliminary data.</text>
</comment>
<organism evidence="2 3">
    <name type="scientific">Psychromarinibacter halotolerans</name>
    <dbReference type="NCBI Taxonomy" id="1775175"/>
    <lineage>
        <taxon>Bacteria</taxon>
        <taxon>Pseudomonadati</taxon>
        <taxon>Pseudomonadota</taxon>
        <taxon>Alphaproteobacteria</taxon>
        <taxon>Rhodobacterales</taxon>
        <taxon>Paracoccaceae</taxon>
        <taxon>Psychromarinibacter</taxon>
    </lineage>
</organism>
<dbReference type="InterPro" id="IPR000873">
    <property type="entry name" value="AMP-dep_synth/lig_dom"/>
</dbReference>
<dbReference type="PROSITE" id="PS00455">
    <property type="entry name" value="AMP_BINDING"/>
    <property type="match status" value="1"/>
</dbReference>
<dbReference type="PANTHER" id="PTHR24096">
    <property type="entry name" value="LONG-CHAIN-FATTY-ACID--COA LIGASE"/>
    <property type="match status" value="1"/>
</dbReference>
<dbReference type="InterPro" id="IPR020845">
    <property type="entry name" value="AMP-binding_CS"/>
</dbReference>
<dbReference type="PANTHER" id="PTHR24096:SF420">
    <property type="entry name" value="LONG-CHAIN-FATTY-ACID--COA LIGASE-RELATED"/>
    <property type="match status" value="1"/>
</dbReference>
<dbReference type="Proteomes" id="UP001595632">
    <property type="component" value="Unassembled WGS sequence"/>
</dbReference>
<reference evidence="3" key="1">
    <citation type="journal article" date="2019" name="Int. J. Syst. Evol. Microbiol.">
        <title>The Global Catalogue of Microorganisms (GCM) 10K type strain sequencing project: providing services to taxonomists for standard genome sequencing and annotation.</title>
        <authorList>
            <consortium name="The Broad Institute Genomics Platform"/>
            <consortium name="The Broad Institute Genome Sequencing Center for Infectious Disease"/>
            <person name="Wu L."/>
            <person name="Ma J."/>
        </authorList>
    </citation>
    <scope>NUCLEOTIDE SEQUENCE [LARGE SCALE GENOMIC DNA]</scope>
    <source>
        <strain evidence="3">KCTC 52366</strain>
    </source>
</reference>
<sequence length="610" mass="67069">MTESSLRSVELWDAEVEWEKRDDGSILVWQKGELNPYPDRMSDRIKHWAETAPDRIWMAERGPDTQWYRVSYAQLLADIRAIGQVLLDLGLSEERPLLILSGNSIAHAVMALGAQYVGVPSAAIAPAYALVSDGYEKLKSVRDQITPGAVFAENMERFAPAVDAVMPDLPRLGVEGDGLAMSWEDVLDTTPTDAVEAANAATGPDTVAKFVFTSGTTGNPKAVTTTQRMLCSNQEIVADCFRYFRSEPPVLLDWAPWNHVAAGNKVFNMCIYHGGTYYLDGGKPAPGAIDLTIRNLLDVSPNWYFNVPVGYEMLVHAMKENEELRKSFFKNLKLMMYAGAAMAEHTWADLDRLAIETTGERVLLATGLGSTETAPFAFFCTEPQDKPGNIGIPSREVVLKLVPNEGKWEARVKSPSITPGYWRDPKTSAEHFDEEGFYLMGDALRFADPDDPSKGFFFDGRVAENFKLATGTWVSVGTLRAKLTDALGGLARDVVIVGEGHESLGAMLVPFRPAIEKIVDGGASMDDETLFNHPTLRSEIATRLAAYNKTATGSSMRIPQVIVMTDPLNLDRGEVTDKGSVNQRAVLRNHAEFAMTLYTDDDHVIFSGQG</sequence>
<dbReference type="Gene3D" id="3.40.50.12780">
    <property type="entry name" value="N-terminal domain of ligase-like"/>
    <property type="match status" value="1"/>
</dbReference>
<keyword evidence="3" id="KW-1185">Reference proteome</keyword>
<dbReference type="EMBL" id="JBHRTB010000010">
    <property type="protein sequence ID" value="MFC3145163.1"/>
    <property type="molecule type" value="Genomic_DNA"/>
</dbReference>
<evidence type="ECO:0000259" key="1">
    <source>
        <dbReference type="Pfam" id="PF00501"/>
    </source>
</evidence>
<protein>
    <submittedName>
        <fullName evidence="2">Feruloyl-CoA synthase</fullName>
    </submittedName>
</protein>
<dbReference type="SUPFAM" id="SSF56801">
    <property type="entry name" value="Acetyl-CoA synthetase-like"/>
    <property type="match status" value="1"/>
</dbReference>
<evidence type="ECO:0000313" key="3">
    <source>
        <dbReference type="Proteomes" id="UP001595632"/>
    </source>
</evidence>
<dbReference type="Pfam" id="PF00501">
    <property type="entry name" value="AMP-binding"/>
    <property type="match status" value="1"/>
</dbReference>